<dbReference type="OrthoDB" id="121528at2"/>
<evidence type="ECO:0000313" key="2">
    <source>
        <dbReference type="Proteomes" id="UP000321820"/>
    </source>
</evidence>
<sequence>MAVGTTTVNTMDRVIRQAGWHFVWLVESAAGMAAGLSEAAACDHAAALALNRIHARFNTAELGPVRITKYPGFYVAKVTLHTRQIQPQSSLGLVDEMLLREVLV</sequence>
<evidence type="ECO:0000313" key="1">
    <source>
        <dbReference type="EMBL" id="QEE30426.1"/>
    </source>
</evidence>
<dbReference type="AlphaFoldDB" id="A0A5B9EK22"/>
<organism evidence="1 2">
    <name type="scientific">Terriglobus albidus</name>
    <dbReference type="NCBI Taxonomy" id="1592106"/>
    <lineage>
        <taxon>Bacteria</taxon>
        <taxon>Pseudomonadati</taxon>
        <taxon>Acidobacteriota</taxon>
        <taxon>Terriglobia</taxon>
        <taxon>Terriglobales</taxon>
        <taxon>Acidobacteriaceae</taxon>
        <taxon>Terriglobus</taxon>
    </lineage>
</organism>
<protein>
    <submittedName>
        <fullName evidence="1">Uncharacterized protein</fullName>
    </submittedName>
</protein>
<dbReference type="Proteomes" id="UP000321820">
    <property type="component" value="Chromosome"/>
</dbReference>
<keyword evidence="2" id="KW-1185">Reference proteome</keyword>
<reference evidence="1 2" key="1">
    <citation type="submission" date="2019-08" db="EMBL/GenBank/DDBJ databases">
        <title>Complete genome sequence of Terriglobus albidus strain ORNL.</title>
        <authorList>
            <person name="Podar M."/>
        </authorList>
    </citation>
    <scope>NUCLEOTIDE SEQUENCE [LARGE SCALE GENOMIC DNA]</scope>
    <source>
        <strain evidence="1 2">ORNL</strain>
    </source>
</reference>
<proteinExistence type="predicted"/>
<dbReference type="EMBL" id="CP042806">
    <property type="protein sequence ID" value="QEE30426.1"/>
    <property type="molecule type" value="Genomic_DNA"/>
</dbReference>
<gene>
    <name evidence="1" type="ORF">FTW19_22040</name>
</gene>
<accession>A0A5B9EK22</accession>
<name>A0A5B9EK22_9BACT</name>
<dbReference type="KEGG" id="talb:FTW19_22040"/>
<dbReference type="RefSeq" id="WP_147649739.1">
    <property type="nucleotide sequence ID" value="NZ_CP042806.1"/>
</dbReference>